<gene>
    <name evidence="1" type="ORF">LSTR_LSTR006260</name>
</gene>
<dbReference type="Proteomes" id="UP000291343">
    <property type="component" value="Unassembled WGS sequence"/>
</dbReference>
<dbReference type="InParanoid" id="A0A482WIE5"/>
<evidence type="ECO:0000313" key="1">
    <source>
        <dbReference type="EMBL" id="RZF33006.1"/>
    </source>
</evidence>
<name>A0A482WIE5_LAOST</name>
<comment type="caution">
    <text evidence="1">The sequence shown here is derived from an EMBL/GenBank/DDBJ whole genome shotgun (WGS) entry which is preliminary data.</text>
</comment>
<accession>A0A482WIE5</accession>
<reference evidence="1 2" key="1">
    <citation type="journal article" date="2017" name="Gigascience">
        <title>Genome sequence of the small brown planthopper, Laodelphax striatellus.</title>
        <authorList>
            <person name="Zhu J."/>
            <person name="Jiang F."/>
            <person name="Wang X."/>
            <person name="Yang P."/>
            <person name="Bao Y."/>
            <person name="Zhao W."/>
            <person name="Wang W."/>
            <person name="Lu H."/>
            <person name="Wang Q."/>
            <person name="Cui N."/>
            <person name="Li J."/>
            <person name="Chen X."/>
            <person name="Luo L."/>
            <person name="Yu J."/>
            <person name="Kang L."/>
            <person name="Cui F."/>
        </authorList>
    </citation>
    <scope>NUCLEOTIDE SEQUENCE [LARGE SCALE GENOMIC DNA]</scope>
    <source>
        <strain evidence="1">Lst14</strain>
    </source>
</reference>
<evidence type="ECO:0000313" key="2">
    <source>
        <dbReference type="Proteomes" id="UP000291343"/>
    </source>
</evidence>
<protein>
    <submittedName>
        <fullName evidence="1">Uncharacterized protein</fullName>
    </submittedName>
</protein>
<organism evidence="1 2">
    <name type="scientific">Laodelphax striatellus</name>
    <name type="common">Small brown planthopper</name>
    <name type="synonym">Delphax striatella</name>
    <dbReference type="NCBI Taxonomy" id="195883"/>
    <lineage>
        <taxon>Eukaryota</taxon>
        <taxon>Metazoa</taxon>
        <taxon>Ecdysozoa</taxon>
        <taxon>Arthropoda</taxon>
        <taxon>Hexapoda</taxon>
        <taxon>Insecta</taxon>
        <taxon>Pterygota</taxon>
        <taxon>Neoptera</taxon>
        <taxon>Paraneoptera</taxon>
        <taxon>Hemiptera</taxon>
        <taxon>Auchenorrhyncha</taxon>
        <taxon>Fulgoroidea</taxon>
        <taxon>Delphacidae</taxon>
        <taxon>Criomorphinae</taxon>
        <taxon>Laodelphax</taxon>
    </lineage>
</organism>
<keyword evidence="2" id="KW-1185">Reference proteome</keyword>
<dbReference type="OrthoDB" id="10382708at2759"/>
<dbReference type="AlphaFoldDB" id="A0A482WIE5"/>
<sequence>MMRSQEVTTTTTTTVTTTVKACDYIQTNFNEVGSKSMGYADEKDAMILKSFVEKDNGCFLSSLLTEPCNKKLITNTQPSTLISYFKSALYLKERKVHRAALALKRCRVNTKSYHKSLVSRTEVLDHIGMTFTASKSNSGEMMKQWHDFMKYKNGLYFQSFFADQEMWGELAIQLGYSGRSADDFRIYLLRNRFRKEKKTCKIAKCMRSLRKKHCGGKCAKRQKSLKRSRGGCGGGPGVNIGVKIGGGCGGKCGGKCGKC</sequence>
<dbReference type="EMBL" id="QKKF02035384">
    <property type="protein sequence ID" value="RZF33006.1"/>
    <property type="molecule type" value="Genomic_DNA"/>
</dbReference>
<proteinExistence type="predicted"/>